<dbReference type="GO" id="GO:0005886">
    <property type="term" value="C:plasma membrane"/>
    <property type="evidence" value="ECO:0007669"/>
    <property type="project" value="UniProtKB-SubCell"/>
</dbReference>
<protein>
    <recommendedName>
        <fullName evidence="2">Type II secretion system protein H</fullName>
    </recommendedName>
    <alternativeName>
        <fullName evidence="10">General secretion pathway protein H</fullName>
    </alternativeName>
</protein>
<dbReference type="Gene3D" id="3.55.40.10">
    <property type="entry name" value="minor pseudopilin epsh domain"/>
    <property type="match status" value="1"/>
</dbReference>
<dbReference type="RefSeq" id="WP_021704663.1">
    <property type="nucleotide sequence ID" value="NZ_BATJ01000004.1"/>
</dbReference>
<comment type="caution">
    <text evidence="12">The sequence shown here is derived from an EMBL/GenBank/DDBJ whole genome shotgun (WGS) entry which is preliminary data.</text>
</comment>
<comment type="subcellular location">
    <subcellularLocation>
        <location evidence="1">Cell inner membrane</location>
        <topology evidence="1">Single-pass membrane protein</topology>
    </subcellularLocation>
</comment>
<evidence type="ECO:0000259" key="11">
    <source>
        <dbReference type="Pfam" id="PF12019"/>
    </source>
</evidence>
<dbReference type="NCBIfam" id="TIGR01708">
    <property type="entry name" value="typeII_sec_gspH"/>
    <property type="match status" value="1"/>
</dbReference>
<dbReference type="NCBIfam" id="TIGR02532">
    <property type="entry name" value="IV_pilin_GFxxxE"/>
    <property type="match status" value="1"/>
</dbReference>
<keyword evidence="6" id="KW-0812">Transmembrane</keyword>
<comment type="similarity">
    <text evidence="9">Belongs to the GSP H family.</text>
</comment>
<dbReference type="InterPro" id="IPR012902">
    <property type="entry name" value="N_methyl_site"/>
</dbReference>
<dbReference type="InterPro" id="IPR045584">
    <property type="entry name" value="Pilin-like"/>
</dbReference>
<organism evidence="12 13">
    <name type="scientific">Vibrio proteolyticus NBRC 13287</name>
    <dbReference type="NCBI Taxonomy" id="1219065"/>
    <lineage>
        <taxon>Bacteria</taxon>
        <taxon>Pseudomonadati</taxon>
        <taxon>Pseudomonadota</taxon>
        <taxon>Gammaproteobacteria</taxon>
        <taxon>Vibrionales</taxon>
        <taxon>Vibrionaceae</taxon>
        <taxon>Vibrio</taxon>
    </lineage>
</organism>
<evidence type="ECO:0000256" key="8">
    <source>
        <dbReference type="ARBA" id="ARBA00023136"/>
    </source>
</evidence>
<gene>
    <name evidence="12" type="primary">gspH</name>
    <name evidence="12" type="ORF">VPR01S_04_02890</name>
</gene>
<dbReference type="GO" id="GO:0015628">
    <property type="term" value="P:protein secretion by the type II secretion system"/>
    <property type="evidence" value="ECO:0007669"/>
    <property type="project" value="InterPro"/>
</dbReference>
<evidence type="ECO:0000313" key="13">
    <source>
        <dbReference type="Proteomes" id="UP000016570"/>
    </source>
</evidence>
<evidence type="ECO:0000256" key="1">
    <source>
        <dbReference type="ARBA" id="ARBA00004377"/>
    </source>
</evidence>
<evidence type="ECO:0000313" key="12">
    <source>
        <dbReference type="EMBL" id="GAD66685.1"/>
    </source>
</evidence>
<dbReference type="Proteomes" id="UP000016570">
    <property type="component" value="Unassembled WGS sequence"/>
</dbReference>
<dbReference type="PANTHER" id="PTHR39583">
    <property type="entry name" value="TYPE II SECRETION SYSTEM PROTEIN J-RELATED"/>
    <property type="match status" value="1"/>
</dbReference>
<dbReference type="InterPro" id="IPR049875">
    <property type="entry name" value="TypeII_GspH"/>
</dbReference>
<evidence type="ECO:0000256" key="5">
    <source>
        <dbReference type="ARBA" id="ARBA00022519"/>
    </source>
</evidence>
<evidence type="ECO:0000256" key="2">
    <source>
        <dbReference type="ARBA" id="ARBA00021549"/>
    </source>
</evidence>
<keyword evidence="13" id="KW-1185">Reference proteome</keyword>
<dbReference type="InterPro" id="IPR051621">
    <property type="entry name" value="T2SS_protein_J"/>
</dbReference>
<keyword evidence="8" id="KW-0472">Membrane</keyword>
<feature type="domain" description="General secretion pathway GspH" evidence="11">
    <location>
        <begin position="42"/>
        <end position="180"/>
    </location>
</feature>
<evidence type="ECO:0000256" key="4">
    <source>
        <dbReference type="ARBA" id="ARBA00022481"/>
    </source>
</evidence>
<dbReference type="eggNOG" id="COG2165">
    <property type="taxonomic scope" value="Bacteria"/>
</dbReference>
<dbReference type="SUPFAM" id="SSF54523">
    <property type="entry name" value="Pili subunits"/>
    <property type="match status" value="1"/>
</dbReference>
<dbReference type="InterPro" id="IPR022346">
    <property type="entry name" value="T2SS_GspH"/>
</dbReference>
<dbReference type="Pfam" id="PF12019">
    <property type="entry name" value="GspH"/>
    <property type="match status" value="1"/>
</dbReference>
<evidence type="ECO:0000256" key="7">
    <source>
        <dbReference type="ARBA" id="ARBA00022989"/>
    </source>
</evidence>
<reference evidence="12 13" key="1">
    <citation type="submission" date="2013-09" db="EMBL/GenBank/DDBJ databases">
        <title>Whole genome shotgun sequence of Vibrio proteolyticus NBRC 13287.</title>
        <authorList>
            <person name="Isaki S."/>
            <person name="Hosoyama A."/>
            <person name="Numata M."/>
            <person name="Hashimoto M."/>
            <person name="Hosoyama Y."/>
            <person name="Tsuchikane K."/>
            <person name="Noguchi M."/>
            <person name="Hirakata S."/>
            <person name="Ichikawa N."/>
            <person name="Ohji S."/>
            <person name="Yamazoe A."/>
            <person name="Fujita N."/>
        </authorList>
    </citation>
    <scope>NUCLEOTIDE SEQUENCE [LARGE SCALE GENOMIC DNA]</scope>
    <source>
        <strain evidence="12 13">NBRC 13287</strain>
    </source>
</reference>
<accession>U2ZZ19</accession>
<dbReference type="GO" id="GO:0015627">
    <property type="term" value="C:type II protein secretion system complex"/>
    <property type="evidence" value="ECO:0007669"/>
    <property type="project" value="InterPro"/>
</dbReference>
<evidence type="ECO:0000256" key="9">
    <source>
        <dbReference type="ARBA" id="ARBA00025772"/>
    </source>
</evidence>
<sequence length="193" mass="21533">MSRSRGFTLLEVLLVLVLMAVSAVAVIATLPPSRDEAAKDDAQSLFQRVQLLNEEAMLSGKDFGLRIDEKRSRYQLMSLNDEGWQALKMDGIKADTQLPEGVALQMTLGADSWRDDDRLFKPGSLFDEDMFADVEEKDKPRPPQIFILSSGELTPVRVTFYPGDRDAASDGWSVDIQENGEIRLLAPGEQDEK</sequence>
<dbReference type="STRING" id="1219065.VPR01S_04_02890"/>
<dbReference type="AlphaFoldDB" id="U2ZZ19"/>
<dbReference type="InterPro" id="IPR002416">
    <property type="entry name" value="T2SS_protein-GspH"/>
</dbReference>
<dbReference type="Pfam" id="PF07963">
    <property type="entry name" value="N_methyl"/>
    <property type="match status" value="1"/>
</dbReference>
<dbReference type="PANTHER" id="PTHR39583:SF2">
    <property type="entry name" value="TYPE II SECRETION SYSTEM PROTEIN J"/>
    <property type="match status" value="1"/>
</dbReference>
<dbReference type="PRINTS" id="PR00885">
    <property type="entry name" value="BCTERIALGSPH"/>
</dbReference>
<proteinExistence type="inferred from homology"/>
<keyword evidence="5" id="KW-0997">Cell inner membrane</keyword>
<keyword evidence="7" id="KW-1133">Transmembrane helix</keyword>
<dbReference type="PROSITE" id="PS00409">
    <property type="entry name" value="PROKAR_NTER_METHYL"/>
    <property type="match status" value="1"/>
</dbReference>
<keyword evidence="3" id="KW-1003">Cell membrane</keyword>
<dbReference type="EMBL" id="BATJ01000004">
    <property type="protein sequence ID" value="GAD66685.1"/>
    <property type="molecule type" value="Genomic_DNA"/>
</dbReference>
<name>U2ZZ19_VIBPR</name>
<keyword evidence="4" id="KW-0488">Methylation</keyword>
<evidence type="ECO:0000256" key="3">
    <source>
        <dbReference type="ARBA" id="ARBA00022475"/>
    </source>
</evidence>
<evidence type="ECO:0000256" key="10">
    <source>
        <dbReference type="ARBA" id="ARBA00030775"/>
    </source>
</evidence>
<evidence type="ECO:0000256" key="6">
    <source>
        <dbReference type="ARBA" id="ARBA00022692"/>
    </source>
</evidence>